<gene>
    <name evidence="3" type="ORF">BBOMB_0991</name>
</gene>
<dbReference type="PANTHER" id="PTHR34980:SF2">
    <property type="entry name" value="INNER MEMBRANE PROTEIN YHAH-RELATED"/>
    <property type="match status" value="1"/>
</dbReference>
<dbReference type="Pfam" id="PF05656">
    <property type="entry name" value="DUF805"/>
    <property type="match status" value="1"/>
</dbReference>
<dbReference type="Proteomes" id="UP000028730">
    <property type="component" value="Unassembled WGS sequence"/>
</dbReference>
<dbReference type="InterPro" id="IPR008523">
    <property type="entry name" value="DUF805"/>
</dbReference>
<evidence type="ECO:0000313" key="3">
    <source>
        <dbReference type="EMBL" id="KFF31606.1"/>
    </source>
</evidence>
<proteinExistence type="predicted"/>
<reference evidence="3 4" key="1">
    <citation type="journal article" date="2014" name="Appl. Environ. Microbiol.">
        <title>Genomic encyclopedia of type strains of the genus Bifidobacterium.</title>
        <authorList>
            <person name="Milani C."/>
            <person name="Lugli G.A."/>
            <person name="Duranti S."/>
            <person name="Turroni F."/>
            <person name="Bottacini F."/>
            <person name="Mangifesta M."/>
            <person name="Sanchez B."/>
            <person name="Viappiani A."/>
            <person name="Mancabelli L."/>
            <person name="Taminiau B."/>
            <person name="Delcenserie V."/>
            <person name="Barrangou R."/>
            <person name="Margolles A."/>
            <person name="van Sinderen D."/>
            <person name="Ventura M."/>
        </authorList>
    </citation>
    <scope>NUCLEOTIDE SEQUENCE [LARGE SCALE GENOMIC DNA]</scope>
    <source>
        <strain evidence="3 4">DSM 19703</strain>
    </source>
</reference>
<feature type="region of interest" description="Disordered" evidence="1">
    <location>
        <begin position="193"/>
        <end position="238"/>
    </location>
</feature>
<feature type="transmembrane region" description="Helical" evidence="2">
    <location>
        <begin position="117"/>
        <end position="138"/>
    </location>
</feature>
<keyword evidence="4" id="KW-1185">Reference proteome</keyword>
<feature type="compositionally biased region" description="Polar residues" evidence="1">
    <location>
        <begin position="295"/>
        <end position="326"/>
    </location>
</feature>
<feature type="transmembrane region" description="Helical" evidence="2">
    <location>
        <begin position="84"/>
        <end position="105"/>
    </location>
</feature>
<sequence>MDNYTMPSSPTPSPMTDTEVPLQAPYYGCSFTEAVKRFFTKYAVFKGRASRSEYWFVVLFLGIIDMVLFSLIEVTGDTGTPKTIVLSVNNVWGLFCIVPSIALSVRRLHDTGKSGGWWFVAFIPEFIGVIISVNGAAMDDPIPGVIVIGIGLIIMLVGLIINIVLMIQREKPEGALFDDPNFAMNSYGHPAQMPATGGAYQSRQSRPFGEQYPTAQPMPYQPQAQPMQPTAVPQPSEAYNNRPQAFAQQSNEPYIPLPNQQPGSSYGQPPTSTQQTGQWGQSQQQAANGQHQPSFVQQPVPQGNPMHNDNTTGDASQNGNVGIQIS</sequence>
<feature type="compositionally biased region" description="Low complexity" evidence="1">
    <location>
        <begin position="268"/>
        <end position="294"/>
    </location>
</feature>
<accession>A0A080N3L1</accession>
<feature type="transmembrane region" description="Helical" evidence="2">
    <location>
        <begin position="54"/>
        <end position="72"/>
    </location>
</feature>
<dbReference type="PANTHER" id="PTHR34980">
    <property type="entry name" value="INNER MEMBRANE PROTEIN-RELATED-RELATED"/>
    <property type="match status" value="1"/>
</dbReference>
<feature type="region of interest" description="Disordered" evidence="1">
    <location>
        <begin position="252"/>
        <end position="326"/>
    </location>
</feature>
<feature type="transmembrane region" description="Helical" evidence="2">
    <location>
        <begin position="144"/>
        <end position="167"/>
    </location>
</feature>
<evidence type="ECO:0000256" key="2">
    <source>
        <dbReference type="SAM" id="Phobius"/>
    </source>
</evidence>
<dbReference type="OrthoDB" id="9812349at2"/>
<evidence type="ECO:0000313" key="4">
    <source>
        <dbReference type="Proteomes" id="UP000028730"/>
    </source>
</evidence>
<dbReference type="RefSeq" id="WP_044088006.1">
    <property type="nucleotide sequence ID" value="NZ_ATLK01000001.1"/>
</dbReference>
<comment type="caution">
    <text evidence="3">The sequence shown here is derived from an EMBL/GenBank/DDBJ whole genome shotgun (WGS) entry which is preliminary data.</text>
</comment>
<evidence type="ECO:0008006" key="5">
    <source>
        <dbReference type="Google" id="ProtNLM"/>
    </source>
</evidence>
<feature type="compositionally biased region" description="Polar residues" evidence="1">
    <location>
        <begin position="252"/>
        <end position="267"/>
    </location>
</feature>
<feature type="compositionally biased region" description="Low complexity" evidence="1">
    <location>
        <begin position="211"/>
        <end position="235"/>
    </location>
</feature>
<dbReference type="eggNOG" id="COG3152">
    <property type="taxonomic scope" value="Bacteria"/>
</dbReference>
<evidence type="ECO:0000256" key="1">
    <source>
        <dbReference type="SAM" id="MobiDB-lite"/>
    </source>
</evidence>
<dbReference type="GO" id="GO:0005886">
    <property type="term" value="C:plasma membrane"/>
    <property type="evidence" value="ECO:0007669"/>
    <property type="project" value="TreeGrafter"/>
</dbReference>
<keyword evidence="2" id="KW-0472">Membrane</keyword>
<keyword evidence="2" id="KW-1133">Transmembrane helix</keyword>
<protein>
    <recommendedName>
        <fullName evidence="5">DUF805 domain-containing protein</fullName>
    </recommendedName>
</protein>
<dbReference type="EMBL" id="ATLK01000001">
    <property type="protein sequence ID" value="KFF31606.1"/>
    <property type="molecule type" value="Genomic_DNA"/>
</dbReference>
<keyword evidence="2" id="KW-0812">Transmembrane</keyword>
<dbReference type="AlphaFoldDB" id="A0A080N3L1"/>
<name>A0A080N3L1_9BIFI</name>
<organism evidence="3 4">
    <name type="scientific">Bifidobacterium bombi DSM 19703</name>
    <dbReference type="NCBI Taxonomy" id="1341695"/>
    <lineage>
        <taxon>Bacteria</taxon>
        <taxon>Bacillati</taxon>
        <taxon>Actinomycetota</taxon>
        <taxon>Actinomycetes</taxon>
        <taxon>Bifidobacteriales</taxon>
        <taxon>Bifidobacteriaceae</taxon>
        <taxon>Bifidobacterium</taxon>
    </lineage>
</organism>